<dbReference type="AlphaFoldDB" id="A0AAD5TZE0"/>
<dbReference type="InterPro" id="IPR024626">
    <property type="entry name" value="Kri1-like_C"/>
</dbReference>
<proteinExistence type="inferred from homology"/>
<feature type="compositionally biased region" description="Acidic residues" evidence="2">
    <location>
        <begin position="437"/>
        <end position="460"/>
    </location>
</feature>
<organism evidence="4 5">
    <name type="scientific">Clydaea vesicula</name>
    <dbReference type="NCBI Taxonomy" id="447962"/>
    <lineage>
        <taxon>Eukaryota</taxon>
        <taxon>Fungi</taxon>
        <taxon>Fungi incertae sedis</taxon>
        <taxon>Chytridiomycota</taxon>
        <taxon>Chytridiomycota incertae sedis</taxon>
        <taxon>Chytridiomycetes</taxon>
        <taxon>Lobulomycetales</taxon>
        <taxon>Lobulomycetaceae</taxon>
        <taxon>Clydaea</taxon>
    </lineage>
</organism>
<feature type="region of interest" description="Disordered" evidence="2">
    <location>
        <begin position="29"/>
        <end position="57"/>
    </location>
</feature>
<dbReference type="PANTHER" id="PTHR14490:SF5">
    <property type="entry name" value="PROTEIN KRI1 HOMOLOG"/>
    <property type="match status" value="1"/>
</dbReference>
<keyword evidence="5" id="KW-1185">Reference proteome</keyword>
<dbReference type="Pfam" id="PF12936">
    <property type="entry name" value="Kri1_C"/>
    <property type="match status" value="1"/>
</dbReference>
<feature type="region of interest" description="Disordered" evidence="2">
    <location>
        <begin position="428"/>
        <end position="513"/>
    </location>
</feature>
<feature type="compositionally biased region" description="Basic residues" evidence="2">
    <location>
        <begin position="488"/>
        <end position="502"/>
    </location>
</feature>
<evidence type="ECO:0000313" key="5">
    <source>
        <dbReference type="Proteomes" id="UP001211065"/>
    </source>
</evidence>
<gene>
    <name evidence="4" type="primary">KRI1</name>
    <name evidence="4" type="ORF">HK099_005280</name>
</gene>
<feature type="region of interest" description="Disordered" evidence="2">
    <location>
        <begin position="687"/>
        <end position="773"/>
    </location>
</feature>
<dbReference type="GO" id="GO:0030686">
    <property type="term" value="C:90S preribosome"/>
    <property type="evidence" value="ECO:0007669"/>
    <property type="project" value="TreeGrafter"/>
</dbReference>
<dbReference type="Proteomes" id="UP001211065">
    <property type="component" value="Unassembled WGS sequence"/>
</dbReference>
<feature type="region of interest" description="Disordered" evidence="2">
    <location>
        <begin position="286"/>
        <end position="309"/>
    </location>
</feature>
<comment type="similarity">
    <text evidence="1">Belongs to the KRI1 family.</text>
</comment>
<dbReference type="GO" id="GO:0005730">
    <property type="term" value="C:nucleolus"/>
    <property type="evidence" value="ECO:0007669"/>
    <property type="project" value="TreeGrafter"/>
</dbReference>
<name>A0AAD5TZE0_9FUNG</name>
<evidence type="ECO:0000256" key="1">
    <source>
        <dbReference type="ARBA" id="ARBA00007473"/>
    </source>
</evidence>
<protein>
    <submittedName>
        <fullName evidence="4">KRRI-Interacting protein 1</fullName>
    </submittedName>
</protein>
<feature type="compositionally biased region" description="Acidic residues" evidence="2">
    <location>
        <begin position="37"/>
        <end position="54"/>
    </location>
</feature>
<evidence type="ECO:0000313" key="4">
    <source>
        <dbReference type="EMBL" id="KAJ3218014.1"/>
    </source>
</evidence>
<dbReference type="PANTHER" id="PTHR14490">
    <property type="entry name" value="ZINC FINGER, ZZ TYPE"/>
    <property type="match status" value="1"/>
</dbReference>
<feature type="compositionally biased region" description="Basic and acidic residues" evidence="2">
    <location>
        <begin position="736"/>
        <end position="752"/>
    </location>
</feature>
<dbReference type="InterPro" id="IPR018034">
    <property type="entry name" value="Kri1"/>
</dbReference>
<accession>A0AAD5TZE0</accession>
<reference evidence="4" key="1">
    <citation type="submission" date="2020-05" db="EMBL/GenBank/DDBJ databases">
        <title>Phylogenomic resolution of chytrid fungi.</title>
        <authorList>
            <person name="Stajich J.E."/>
            <person name="Amses K."/>
            <person name="Simmons R."/>
            <person name="Seto K."/>
            <person name="Myers J."/>
            <person name="Bonds A."/>
            <person name="Quandt C.A."/>
            <person name="Barry K."/>
            <person name="Liu P."/>
            <person name="Grigoriev I."/>
            <person name="Longcore J.E."/>
            <person name="James T.Y."/>
        </authorList>
    </citation>
    <scope>NUCLEOTIDE SEQUENCE</scope>
    <source>
        <strain evidence="4">JEL0476</strain>
    </source>
</reference>
<dbReference type="Pfam" id="PF05178">
    <property type="entry name" value="Kri1"/>
    <property type="match status" value="1"/>
</dbReference>
<comment type="caution">
    <text evidence="4">The sequence shown here is derived from an EMBL/GenBank/DDBJ whole genome shotgun (WGS) entry which is preliminary data.</text>
</comment>
<sequence>MSDTEEEISLTINENFAKKYDHKKKREELSKLKEKYDDDEESESSTDEEEDEVGELITPELDSQIVKIIEKIKNKDPLVYDSTKNFFDEKELEITRQKVKEKHSNILKPMHLKDFHRKNLLEEAEGKKQETEKIDVGFTHVEEQKKLKEDLKSAITYMENDDDDENFFTTRVKDDAEKMKEEEEYRQFLLDSMASEKPSGWEEYKKKNEGQNIEEGEAFLMNFVLNKGWVEKETEKIPTYDEIIGRSEDEEEVDKADDFEREYNFRFEEAEGANITTYSRNIVGSVRRADDRRKKSRQSKKERKEEEKLKKQEELKRLKNLKKQEIVEKLKKIHNMAGVQMDDEIRFQEEEEDSFFSKKTTENEKKIAGFDIGDLEGDFDPNQYDSKMAEVFDDTYYDESNVIEKPDFGDDIDISDLVDPQEVEEERILKQARAGREEEEYEEENEYAENGVYEEDEYQELEQNGHEEDFIMDADYLPGGEKYGENKKNRKKDKKDKKKKKSKAEVNDINTPINEENKSEKFLDEYYQLDYEDMIGDMPTRFKYAKVEKSNFGLDPVEILLADDTQLNNVISLKKMAPYRRKEQLEKDLQKFQKNKKKRLKEFRKSLIEEIDKEILEEEPNLQEEFVDIKSLKAYQDSNLKKLDESKKIKKHQVIGKALENKKEIKKVLNSWIQKVKEKKLEGMSAKDLEEIKKKEKREKRKERAKEFKEKRKFNDIDTEDKDFTNNDSNTKAKKIKVDDSNQNKIDEESKSGNKKKKSYNVSNARLDAYKIK</sequence>
<evidence type="ECO:0000256" key="2">
    <source>
        <dbReference type="SAM" id="MobiDB-lite"/>
    </source>
</evidence>
<evidence type="ECO:0000259" key="3">
    <source>
        <dbReference type="Pfam" id="PF12936"/>
    </source>
</evidence>
<dbReference type="EMBL" id="JADGJW010000400">
    <property type="protein sequence ID" value="KAJ3218014.1"/>
    <property type="molecule type" value="Genomic_DNA"/>
</dbReference>
<feature type="compositionally biased region" description="Basic and acidic residues" evidence="2">
    <location>
        <begin position="702"/>
        <end position="716"/>
    </location>
</feature>
<dbReference type="GO" id="GO:0000447">
    <property type="term" value="P:endonucleolytic cleavage in ITS1 to separate SSU-rRNA from 5.8S rRNA and LSU-rRNA from tricistronic rRNA transcript (SSU-rRNA, 5.8S rRNA, LSU-rRNA)"/>
    <property type="evidence" value="ECO:0007669"/>
    <property type="project" value="TreeGrafter"/>
</dbReference>
<feature type="domain" description="Kri1-like C-terminal" evidence="3">
    <location>
        <begin position="518"/>
        <end position="605"/>
    </location>
</feature>